<reference evidence="1 2" key="1">
    <citation type="submission" date="2019-11" db="EMBL/GenBank/DDBJ databases">
        <title>Whole genome sequence of Oryza granulata.</title>
        <authorList>
            <person name="Li W."/>
        </authorList>
    </citation>
    <scope>NUCLEOTIDE SEQUENCE [LARGE SCALE GENOMIC DNA]</scope>
    <source>
        <strain evidence="2">cv. Menghai</strain>
        <tissue evidence="1">Leaf</tissue>
    </source>
</reference>
<dbReference type="AlphaFoldDB" id="A0A6G1D047"/>
<keyword evidence="2" id="KW-1185">Reference proteome</keyword>
<dbReference type="EMBL" id="SPHZ02000007">
    <property type="protein sequence ID" value="KAF0905742.1"/>
    <property type="molecule type" value="Genomic_DNA"/>
</dbReference>
<evidence type="ECO:0000313" key="2">
    <source>
        <dbReference type="Proteomes" id="UP000479710"/>
    </source>
</evidence>
<proteinExistence type="predicted"/>
<accession>A0A6G1D047</accession>
<comment type="caution">
    <text evidence="1">The sequence shown here is derived from an EMBL/GenBank/DDBJ whole genome shotgun (WGS) entry which is preliminary data.</text>
</comment>
<sequence length="66" mass="7704">MPSRACDHAMRRRCSPCCSCRNHKSLWRTRNQNGKTKASSDFISDLQKYRAAPGDTLTFRQREQKD</sequence>
<name>A0A6G1D047_9ORYZ</name>
<gene>
    <name evidence="1" type="ORF">E2562_008813</name>
</gene>
<protein>
    <submittedName>
        <fullName evidence="1">Uncharacterized protein</fullName>
    </submittedName>
</protein>
<organism evidence="1 2">
    <name type="scientific">Oryza meyeriana var. granulata</name>
    <dbReference type="NCBI Taxonomy" id="110450"/>
    <lineage>
        <taxon>Eukaryota</taxon>
        <taxon>Viridiplantae</taxon>
        <taxon>Streptophyta</taxon>
        <taxon>Embryophyta</taxon>
        <taxon>Tracheophyta</taxon>
        <taxon>Spermatophyta</taxon>
        <taxon>Magnoliopsida</taxon>
        <taxon>Liliopsida</taxon>
        <taxon>Poales</taxon>
        <taxon>Poaceae</taxon>
        <taxon>BOP clade</taxon>
        <taxon>Oryzoideae</taxon>
        <taxon>Oryzeae</taxon>
        <taxon>Oryzinae</taxon>
        <taxon>Oryza</taxon>
        <taxon>Oryza meyeriana</taxon>
    </lineage>
</organism>
<evidence type="ECO:0000313" key="1">
    <source>
        <dbReference type="EMBL" id="KAF0905742.1"/>
    </source>
</evidence>
<dbReference type="Proteomes" id="UP000479710">
    <property type="component" value="Unassembled WGS sequence"/>
</dbReference>